<dbReference type="PROSITE" id="PS50011">
    <property type="entry name" value="PROTEIN_KINASE_DOM"/>
    <property type="match status" value="1"/>
</dbReference>
<dbReference type="InterPro" id="IPR000095">
    <property type="entry name" value="CRIB_dom"/>
</dbReference>
<accession>A0A2G9SJE4</accession>
<dbReference type="GO" id="GO:0005524">
    <property type="term" value="F:ATP binding"/>
    <property type="evidence" value="ECO:0007669"/>
    <property type="project" value="UniProtKB-UniRule"/>
</dbReference>
<dbReference type="EMBL" id="KV924333">
    <property type="protein sequence ID" value="PIO40194.1"/>
    <property type="molecule type" value="Genomic_DNA"/>
</dbReference>
<dbReference type="InterPro" id="IPR011009">
    <property type="entry name" value="Kinase-like_dom_sf"/>
</dbReference>
<evidence type="ECO:0000256" key="2">
    <source>
        <dbReference type="ARBA" id="ARBA00022527"/>
    </source>
</evidence>
<dbReference type="InterPro" id="IPR033923">
    <property type="entry name" value="PAK_BD"/>
</dbReference>
<evidence type="ECO:0000256" key="5">
    <source>
        <dbReference type="ARBA" id="ARBA00022777"/>
    </source>
</evidence>
<dbReference type="FunFam" id="3.90.810.10:FF:000002">
    <property type="entry name" value="Non-specific serine/threonine protein kinase"/>
    <property type="match status" value="1"/>
</dbReference>
<feature type="compositionally biased region" description="Basic and acidic residues" evidence="8">
    <location>
        <begin position="140"/>
        <end position="170"/>
    </location>
</feature>
<dbReference type="PANTHER" id="PTHR45832">
    <property type="entry name" value="SERINE/THREONINE-PROTEIN KINASE SAMKA-RELATED-RELATED"/>
    <property type="match status" value="1"/>
</dbReference>
<feature type="compositionally biased region" description="Basic and acidic residues" evidence="8">
    <location>
        <begin position="194"/>
        <end position="217"/>
    </location>
</feature>
<dbReference type="InterPro" id="IPR036936">
    <property type="entry name" value="CRIB_dom_sf"/>
</dbReference>
<dbReference type="Pfam" id="PF00786">
    <property type="entry name" value="PBD"/>
    <property type="match status" value="1"/>
</dbReference>
<dbReference type="Gene3D" id="3.90.810.10">
    <property type="entry name" value="CRIB domain"/>
    <property type="match status" value="1"/>
</dbReference>
<dbReference type="InterPro" id="IPR000719">
    <property type="entry name" value="Prot_kinase_dom"/>
</dbReference>
<organism evidence="11">
    <name type="scientific">Aquarana catesbeiana</name>
    <name type="common">American bullfrog</name>
    <name type="synonym">Rana catesbeiana</name>
    <dbReference type="NCBI Taxonomy" id="8400"/>
    <lineage>
        <taxon>Eukaryota</taxon>
        <taxon>Metazoa</taxon>
        <taxon>Chordata</taxon>
        <taxon>Craniata</taxon>
        <taxon>Vertebrata</taxon>
        <taxon>Euteleostomi</taxon>
        <taxon>Amphibia</taxon>
        <taxon>Batrachia</taxon>
        <taxon>Anura</taxon>
        <taxon>Neobatrachia</taxon>
        <taxon>Ranoidea</taxon>
        <taxon>Ranidae</taxon>
        <taxon>Aquarana</taxon>
    </lineage>
</organism>
<feature type="domain" description="Protein kinase" evidence="9">
    <location>
        <begin position="400"/>
        <end position="609"/>
    </location>
</feature>
<dbReference type="Gene3D" id="1.10.510.10">
    <property type="entry name" value="Transferase(Phosphotransferase) domain 1"/>
    <property type="match status" value="2"/>
</dbReference>
<dbReference type="Pfam" id="PF00069">
    <property type="entry name" value="Pkinase"/>
    <property type="match status" value="1"/>
</dbReference>
<feature type="region of interest" description="Disordered" evidence="8">
    <location>
        <begin position="115"/>
        <end position="380"/>
    </location>
</feature>
<dbReference type="SMART" id="SM00285">
    <property type="entry name" value="PBD"/>
    <property type="match status" value="1"/>
</dbReference>
<feature type="domain" description="CRIB" evidence="10">
    <location>
        <begin position="28"/>
        <end position="41"/>
    </location>
</feature>
<dbReference type="CDD" id="cd01093">
    <property type="entry name" value="CRIB_PAK_like"/>
    <property type="match status" value="1"/>
</dbReference>
<dbReference type="PROSITE" id="PS50108">
    <property type="entry name" value="CRIB"/>
    <property type="match status" value="1"/>
</dbReference>
<feature type="compositionally biased region" description="Basic and acidic residues" evidence="8">
    <location>
        <begin position="224"/>
        <end position="238"/>
    </location>
</feature>
<proteinExistence type="predicted"/>
<evidence type="ECO:0000256" key="8">
    <source>
        <dbReference type="SAM" id="MobiDB-lite"/>
    </source>
</evidence>
<feature type="compositionally biased region" description="Polar residues" evidence="8">
    <location>
        <begin position="262"/>
        <end position="282"/>
    </location>
</feature>
<dbReference type="FunFam" id="3.30.200.20:FF:000141">
    <property type="entry name" value="Non-specific serine/threonine protein kinase"/>
    <property type="match status" value="1"/>
</dbReference>
<dbReference type="OrthoDB" id="1022360at2759"/>
<dbReference type="SUPFAM" id="SSF56112">
    <property type="entry name" value="Protein kinase-like (PK-like)"/>
    <property type="match status" value="1"/>
</dbReference>
<keyword evidence="5 11" id="KW-0418">Kinase</keyword>
<keyword evidence="6 7" id="KW-0067">ATP-binding</keyword>
<dbReference type="Gene3D" id="3.30.200.20">
    <property type="entry name" value="Phosphorylase Kinase, domain 1"/>
    <property type="match status" value="1"/>
</dbReference>
<sequence length="628" mass="71259">MFLIFHLFITQSGHLVTMFAKKKKRIEISAPSNFEHRVHTGFDEQEQKFTGLPRQWQSLIEESAKRPKPLIDPACITAIHRGPQKTIVRGNKLSQDGSLAWLLDEFEMMSVCRSNSLRRESPPCPPREQRTPVENGVSDGRMRHPRDNGGRMPERSRTEHGRDRPREEQKPAPQQPRGQEPSIKYRPPPPDYPKPSENRSVRHNERMDGKRDRHQVADADYSEPADRVVRREKEERRPKSAYTGGGQGSPQSPRDKRPLSGPNMQTPNNQSAEGMGKPTQQAARPFNTYPRADTDPNRSTQQIQDSRSTVPLDPKNPANRGSSRPQPGQAKPKPPEKPSQASLSQHSSDPQLSRPPQQPQQPKHPAQPRSPQREPQRVSHEQFRAALQMVVDPGDPRSYLDNFIKIGEGSTGIVCIATIRSSGKLVAVKKMDLRKQQRRELLFNEVVIMRDYQHENVVEMYNSYLVGDELWVVMEFLEGGALTDIVTHTRMNEEQIATVCVAVLKALSVLHAQGVIHRDIKSDSILLTHDGRVDIWSLGIMVIEMVDGEPPYFNEPPLKAMKMIRDNLPPKLKNVQKVSPLIKGFLDRLLVRDPSQRATANELLKHPFLTKAGPPSCIVPLMRQNRMR</sequence>
<gene>
    <name evidence="11" type="ORF">AB205_0072580</name>
</gene>
<feature type="binding site" evidence="7">
    <location>
        <position position="430"/>
    </location>
    <ligand>
        <name>ATP</name>
        <dbReference type="ChEBI" id="CHEBI:30616"/>
    </ligand>
</feature>
<dbReference type="PROSITE" id="PS00107">
    <property type="entry name" value="PROTEIN_KINASE_ATP"/>
    <property type="match status" value="1"/>
</dbReference>
<feature type="compositionally biased region" description="Polar residues" evidence="8">
    <location>
        <begin position="297"/>
        <end position="309"/>
    </location>
</feature>
<keyword evidence="2" id="KW-0723">Serine/threonine-protein kinase</keyword>
<evidence type="ECO:0000259" key="10">
    <source>
        <dbReference type="PROSITE" id="PS50108"/>
    </source>
</evidence>
<evidence type="ECO:0000256" key="1">
    <source>
        <dbReference type="ARBA" id="ARBA00012513"/>
    </source>
</evidence>
<evidence type="ECO:0000256" key="3">
    <source>
        <dbReference type="ARBA" id="ARBA00022679"/>
    </source>
</evidence>
<feature type="compositionally biased region" description="Low complexity" evidence="8">
    <location>
        <begin position="350"/>
        <end position="364"/>
    </location>
</feature>
<keyword evidence="3" id="KW-0808">Transferase</keyword>
<evidence type="ECO:0000256" key="4">
    <source>
        <dbReference type="ARBA" id="ARBA00022741"/>
    </source>
</evidence>
<name>A0A2G9SJE4_AQUCT</name>
<protein>
    <recommendedName>
        <fullName evidence="1">non-specific serine/threonine protein kinase</fullName>
        <ecNumber evidence="1">2.7.11.1</ecNumber>
    </recommendedName>
</protein>
<feature type="compositionally biased region" description="Basic and acidic residues" evidence="8">
    <location>
        <begin position="371"/>
        <end position="380"/>
    </location>
</feature>
<feature type="compositionally biased region" description="Polar residues" evidence="8">
    <location>
        <begin position="339"/>
        <end position="349"/>
    </location>
</feature>
<dbReference type="InterPro" id="IPR051931">
    <property type="entry name" value="PAK3-like"/>
</dbReference>
<dbReference type="InterPro" id="IPR017441">
    <property type="entry name" value="Protein_kinase_ATP_BS"/>
</dbReference>
<feature type="compositionally biased region" description="Basic and acidic residues" evidence="8">
    <location>
        <begin position="117"/>
        <end position="131"/>
    </location>
</feature>
<evidence type="ECO:0000256" key="6">
    <source>
        <dbReference type="ARBA" id="ARBA00022840"/>
    </source>
</evidence>
<dbReference type="EC" id="2.7.11.1" evidence="1"/>
<dbReference type="AlphaFoldDB" id="A0A2G9SJE4"/>
<reference evidence="11" key="1">
    <citation type="submission" date="2017-08" db="EMBL/GenBank/DDBJ databases">
        <title>Assembly of the North American Bullfrog Genome.</title>
        <authorList>
            <person name="Warren R.L."/>
            <person name="Vandervalk B.P."/>
            <person name="Kucuk E."/>
            <person name="Birol I."/>
            <person name="Helbing C."/>
            <person name="Pandoh P."/>
            <person name="Behsaz B."/>
            <person name="Mohamadi H."/>
            <person name="Chu J."/>
            <person name="Jackman S."/>
            <person name="Hammond S.A."/>
            <person name="Veldhoen N."/>
            <person name="Kirk H."/>
            <person name="Zhao Y."/>
            <person name="Coope R."/>
            <person name="Pleasance S."/>
            <person name="Moore R."/>
            <person name="Holt R."/>
        </authorList>
    </citation>
    <scope>NUCLEOTIDE SEQUENCE</scope>
    <source>
        <strain evidence="11">Bruno</strain>
        <tissue evidence="11">Liver</tissue>
    </source>
</reference>
<evidence type="ECO:0000256" key="7">
    <source>
        <dbReference type="PROSITE-ProRule" id="PRU10141"/>
    </source>
</evidence>
<dbReference type="GO" id="GO:0004674">
    <property type="term" value="F:protein serine/threonine kinase activity"/>
    <property type="evidence" value="ECO:0007669"/>
    <property type="project" value="UniProtKB-KW"/>
</dbReference>
<keyword evidence="4 7" id="KW-0547">Nucleotide-binding</keyword>
<evidence type="ECO:0000259" key="9">
    <source>
        <dbReference type="PROSITE" id="PS50011"/>
    </source>
</evidence>
<dbReference type="PANTHER" id="PTHR45832:SF9">
    <property type="entry name" value="NON-SPECIFIC SERINE_THREONINE PROTEIN KINASE"/>
    <property type="match status" value="1"/>
</dbReference>
<evidence type="ECO:0000313" key="11">
    <source>
        <dbReference type="EMBL" id="PIO40194.1"/>
    </source>
</evidence>